<evidence type="ECO:0000259" key="6">
    <source>
        <dbReference type="PROSITE" id="PS50249"/>
    </source>
</evidence>
<reference evidence="7" key="1">
    <citation type="submission" date="2013-04" db="EMBL/GenBank/DDBJ databases">
        <authorList>
            <person name="Qu J."/>
            <person name="Murali S.C."/>
            <person name="Bandaranaike D."/>
            <person name="Bellair M."/>
            <person name="Blankenburg K."/>
            <person name="Chao H."/>
            <person name="Dinh H."/>
            <person name="Doddapaneni H."/>
            <person name="Downs B."/>
            <person name="Dugan-Rocha S."/>
            <person name="Elkadiri S."/>
            <person name="Gnanaolivu R.D."/>
            <person name="Hernandez B."/>
            <person name="Javaid M."/>
            <person name="Jayaseelan J.C."/>
            <person name="Lee S."/>
            <person name="Li M."/>
            <person name="Ming W."/>
            <person name="Munidasa M."/>
            <person name="Muniz J."/>
            <person name="Nguyen L."/>
            <person name="Ongeri F."/>
            <person name="Osuji N."/>
            <person name="Pu L.-L."/>
            <person name="Puazo M."/>
            <person name="Qu C."/>
            <person name="Quiroz J."/>
            <person name="Raj R."/>
            <person name="Weissenberger G."/>
            <person name="Xin Y."/>
            <person name="Zou X."/>
            <person name="Han Y."/>
            <person name="Richards S."/>
            <person name="Worley K."/>
            <person name="Muzny D."/>
            <person name="Gibbs R."/>
        </authorList>
    </citation>
    <scope>NUCLEOTIDE SEQUENCE</scope>
    <source>
        <strain evidence="7">Sampled in the wild</strain>
    </source>
</reference>
<keyword evidence="3" id="KW-0378">Hydrolase</keyword>
<keyword evidence="8" id="KW-1185">Reference proteome</keyword>
<dbReference type="AlphaFoldDB" id="A0A8K0K3H9"/>
<organism evidence="7 8">
    <name type="scientific">Ladona fulva</name>
    <name type="common">Scarce chaser dragonfly</name>
    <name type="synonym">Libellula fulva</name>
    <dbReference type="NCBI Taxonomy" id="123851"/>
    <lineage>
        <taxon>Eukaryota</taxon>
        <taxon>Metazoa</taxon>
        <taxon>Ecdysozoa</taxon>
        <taxon>Arthropoda</taxon>
        <taxon>Hexapoda</taxon>
        <taxon>Insecta</taxon>
        <taxon>Pterygota</taxon>
        <taxon>Palaeoptera</taxon>
        <taxon>Odonata</taxon>
        <taxon>Epiprocta</taxon>
        <taxon>Anisoptera</taxon>
        <taxon>Libelluloidea</taxon>
        <taxon>Libellulidae</taxon>
        <taxon>Ladona</taxon>
    </lineage>
</organism>
<dbReference type="GO" id="GO:0046872">
    <property type="term" value="F:metal ion binding"/>
    <property type="evidence" value="ECO:0007669"/>
    <property type="project" value="UniProtKB-KW"/>
</dbReference>
<reference evidence="7" key="2">
    <citation type="submission" date="2017-10" db="EMBL/GenBank/DDBJ databases">
        <title>Ladona fulva Genome sequencing and assembly.</title>
        <authorList>
            <person name="Murali S."/>
            <person name="Richards S."/>
            <person name="Bandaranaike D."/>
            <person name="Bellair M."/>
            <person name="Blankenburg K."/>
            <person name="Chao H."/>
            <person name="Dinh H."/>
            <person name="Doddapaneni H."/>
            <person name="Dugan-Rocha S."/>
            <person name="Elkadiri S."/>
            <person name="Gnanaolivu R."/>
            <person name="Hernandez B."/>
            <person name="Skinner E."/>
            <person name="Javaid M."/>
            <person name="Lee S."/>
            <person name="Li M."/>
            <person name="Ming W."/>
            <person name="Munidasa M."/>
            <person name="Muniz J."/>
            <person name="Nguyen L."/>
            <person name="Hughes D."/>
            <person name="Osuji N."/>
            <person name="Pu L.-L."/>
            <person name="Puazo M."/>
            <person name="Qu C."/>
            <person name="Quiroz J."/>
            <person name="Raj R."/>
            <person name="Weissenberger G."/>
            <person name="Xin Y."/>
            <person name="Zou X."/>
            <person name="Han Y."/>
            <person name="Worley K."/>
            <person name="Muzny D."/>
            <person name="Gibbs R."/>
        </authorList>
    </citation>
    <scope>NUCLEOTIDE SEQUENCE</scope>
    <source>
        <strain evidence="7">Sampled in the wild</strain>
    </source>
</reference>
<dbReference type="GO" id="GO:0006508">
    <property type="term" value="P:proteolysis"/>
    <property type="evidence" value="ECO:0007669"/>
    <property type="project" value="UniProtKB-KW"/>
</dbReference>
<keyword evidence="2" id="KW-0479">Metal-binding</keyword>
<evidence type="ECO:0000256" key="5">
    <source>
        <dbReference type="ARBA" id="ARBA00023049"/>
    </source>
</evidence>
<dbReference type="EMBL" id="KZ308233">
    <property type="protein sequence ID" value="KAG8225313.1"/>
    <property type="molecule type" value="Genomic_DNA"/>
</dbReference>
<evidence type="ECO:0000256" key="1">
    <source>
        <dbReference type="ARBA" id="ARBA00022670"/>
    </source>
</evidence>
<dbReference type="PROSITE" id="PS50249">
    <property type="entry name" value="MPN"/>
    <property type="match status" value="1"/>
</dbReference>
<evidence type="ECO:0000313" key="7">
    <source>
        <dbReference type="EMBL" id="KAG8225313.1"/>
    </source>
</evidence>
<dbReference type="Gene3D" id="3.40.140.10">
    <property type="entry name" value="Cytidine Deaminase, domain 2"/>
    <property type="match status" value="1"/>
</dbReference>
<keyword evidence="5" id="KW-0482">Metalloprotease</keyword>
<protein>
    <recommendedName>
        <fullName evidence="6">MPN domain-containing protein</fullName>
    </recommendedName>
</protein>
<sequence>MEALLVVDLHAHLLQSEVAGLLGGYLKHSSESSSLEENCNVLKVCRAIPCQSSSSNVGCDICPVSQTEALEALEAEGLELVGWYHSHPTFPPLPSVQDIETQIRVQDWFTRSNGSPFIGLILSPHSSVNLSLASSYRCILIDDKQEIKKVPFELDASLRSLETSGPCLSYLKNVITIVSKDSSAKINLDDSLESIHIQCITLRKKIIESARILLESGKPQPQYSVKVDIITGLEKILTELTNLSSEDNVESH</sequence>
<keyword evidence="4" id="KW-0862">Zinc</keyword>
<dbReference type="SUPFAM" id="SSF102712">
    <property type="entry name" value="JAB1/MPN domain"/>
    <property type="match status" value="1"/>
</dbReference>
<dbReference type="Pfam" id="PF14464">
    <property type="entry name" value="Prok-JAB"/>
    <property type="match status" value="1"/>
</dbReference>
<name>A0A8K0K3H9_LADFU</name>
<comment type="caution">
    <text evidence="7">The sequence shown here is derived from an EMBL/GenBank/DDBJ whole genome shotgun (WGS) entry which is preliminary data.</text>
</comment>
<dbReference type="InterPro" id="IPR037518">
    <property type="entry name" value="MPN"/>
</dbReference>
<dbReference type="OrthoDB" id="7464992at2759"/>
<dbReference type="Proteomes" id="UP000792457">
    <property type="component" value="Unassembled WGS sequence"/>
</dbReference>
<evidence type="ECO:0000256" key="4">
    <source>
        <dbReference type="ARBA" id="ARBA00022833"/>
    </source>
</evidence>
<dbReference type="PANTHER" id="PTHR10410">
    <property type="entry name" value="EUKARYOTIC TRANSLATION INITIATION FACTOR 3 -RELATED"/>
    <property type="match status" value="1"/>
</dbReference>
<evidence type="ECO:0000256" key="2">
    <source>
        <dbReference type="ARBA" id="ARBA00022723"/>
    </source>
</evidence>
<evidence type="ECO:0000313" key="8">
    <source>
        <dbReference type="Proteomes" id="UP000792457"/>
    </source>
</evidence>
<accession>A0A8K0K3H9</accession>
<dbReference type="InterPro" id="IPR050242">
    <property type="entry name" value="JAMM_MPN+_peptidase_M67A"/>
</dbReference>
<dbReference type="InterPro" id="IPR028090">
    <property type="entry name" value="JAB_dom_prok"/>
</dbReference>
<dbReference type="GO" id="GO:0008237">
    <property type="term" value="F:metallopeptidase activity"/>
    <property type="evidence" value="ECO:0007669"/>
    <property type="project" value="UniProtKB-KW"/>
</dbReference>
<keyword evidence="1" id="KW-0645">Protease</keyword>
<gene>
    <name evidence="7" type="ORF">J437_LFUL001928</name>
</gene>
<feature type="domain" description="MPN" evidence="6">
    <location>
        <begin position="1"/>
        <end position="142"/>
    </location>
</feature>
<evidence type="ECO:0000256" key="3">
    <source>
        <dbReference type="ARBA" id="ARBA00022801"/>
    </source>
</evidence>
<proteinExistence type="predicted"/>